<feature type="signal peptide" evidence="7">
    <location>
        <begin position="1"/>
        <end position="21"/>
    </location>
</feature>
<accession>A0A1S3IQ04</accession>
<evidence type="ECO:0000256" key="3">
    <source>
        <dbReference type="ARBA" id="ARBA00022801"/>
    </source>
</evidence>
<evidence type="ECO:0000259" key="9">
    <source>
        <dbReference type="PROSITE" id="PS51864"/>
    </source>
</evidence>
<sequence length="295" mass="33448">MGIGYAWVVLLLGLNVLLVPGTKLHSDRVTKYVPRESLEYASQGPQTTPRLFEGDIAGFNPFHRNALADSTKLWRGGFIPVKLDQTLSSRELISIQNAMLTISRQTCIRFMLRTNHPDFVFIRKSKSKCYSFFGRKGGKQDLNLTSGCLRYEHLIIHELMHALGFVHEHSRPDRDQYIDIHPENIRQGNLKDFEKLPVFILYDLGAPYDVNSILHYEKDAFSKNGKPTITPKDPSVTLGNTRMSTWDVVKINRLYRCSGDQYDIAGPKMPPPPHDQHQSPAHHVPPVGSLLHGVL</sequence>
<dbReference type="Gene3D" id="3.40.390.10">
    <property type="entry name" value="Collagenase (Catalytic Domain)"/>
    <property type="match status" value="1"/>
</dbReference>
<dbReference type="PRINTS" id="PR00480">
    <property type="entry name" value="ASTACIN"/>
</dbReference>
<evidence type="ECO:0000256" key="1">
    <source>
        <dbReference type="ARBA" id="ARBA00022670"/>
    </source>
</evidence>
<feature type="binding site" evidence="6">
    <location>
        <position position="157"/>
    </location>
    <ligand>
        <name>Zn(2+)</name>
        <dbReference type="ChEBI" id="CHEBI:29105"/>
        <note>catalytic</note>
    </ligand>
</feature>
<protein>
    <recommendedName>
        <fullName evidence="7">Metalloendopeptidase</fullName>
        <ecNumber evidence="7">3.4.24.-</ecNumber>
    </recommendedName>
</protein>
<feature type="chain" id="PRO_5010004489" description="Metalloendopeptidase" evidence="7">
    <location>
        <begin position="22"/>
        <end position="295"/>
    </location>
</feature>
<dbReference type="EC" id="3.4.24.-" evidence="7"/>
<dbReference type="Proteomes" id="UP000085678">
    <property type="component" value="Unplaced"/>
</dbReference>
<dbReference type="InterPro" id="IPR024079">
    <property type="entry name" value="MetalloPept_cat_dom_sf"/>
</dbReference>
<proteinExistence type="predicted"/>
<feature type="binding site" evidence="6">
    <location>
        <position position="167"/>
    </location>
    <ligand>
        <name>Zn(2+)</name>
        <dbReference type="ChEBI" id="CHEBI:29105"/>
        <note>catalytic</note>
    </ligand>
</feature>
<keyword evidence="3 6" id="KW-0378">Hydrolase</keyword>
<evidence type="ECO:0000313" key="11">
    <source>
        <dbReference type="RefSeq" id="XP_013400148.1"/>
    </source>
</evidence>
<feature type="region of interest" description="Disordered" evidence="8">
    <location>
        <begin position="266"/>
        <end position="285"/>
    </location>
</feature>
<feature type="binding site" evidence="6">
    <location>
        <position position="161"/>
    </location>
    <ligand>
        <name>Zn(2+)</name>
        <dbReference type="ChEBI" id="CHEBI:29105"/>
        <note>catalytic</note>
    </ligand>
</feature>
<dbReference type="GO" id="GO:0006508">
    <property type="term" value="P:proteolysis"/>
    <property type="evidence" value="ECO:0007669"/>
    <property type="project" value="UniProtKB-KW"/>
</dbReference>
<evidence type="ECO:0000256" key="6">
    <source>
        <dbReference type="PROSITE-ProRule" id="PRU01211"/>
    </source>
</evidence>
<dbReference type="GO" id="GO:0008270">
    <property type="term" value="F:zinc ion binding"/>
    <property type="evidence" value="ECO:0007669"/>
    <property type="project" value="UniProtKB-UniRule"/>
</dbReference>
<evidence type="ECO:0000256" key="5">
    <source>
        <dbReference type="ARBA" id="ARBA00023049"/>
    </source>
</evidence>
<evidence type="ECO:0000256" key="4">
    <source>
        <dbReference type="ARBA" id="ARBA00022833"/>
    </source>
</evidence>
<dbReference type="KEGG" id="lak:106166213"/>
<comment type="cofactor">
    <cofactor evidence="6 7">
        <name>Zn(2+)</name>
        <dbReference type="ChEBI" id="CHEBI:29105"/>
    </cofactor>
    <text evidence="6 7">Binds 1 zinc ion per subunit.</text>
</comment>
<dbReference type="InterPro" id="IPR006026">
    <property type="entry name" value="Peptidase_Metallo"/>
</dbReference>
<dbReference type="InParanoid" id="A0A1S3IQ04"/>
<feature type="domain" description="Peptidase M12A" evidence="9">
    <location>
        <begin position="65"/>
        <end position="258"/>
    </location>
</feature>
<keyword evidence="2 6" id="KW-0479">Metal-binding</keyword>
<keyword evidence="5 6" id="KW-0482">Metalloprotease</keyword>
<dbReference type="OMA" id="NIWELLM"/>
<evidence type="ECO:0000313" key="10">
    <source>
        <dbReference type="Proteomes" id="UP000085678"/>
    </source>
</evidence>
<keyword evidence="4 6" id="KW-0862">Zinc</keyword>
<comment type="caution">
    <text evidence="6">Lacks conserved residue(s) required for the propagation of feature annotation.</text>
</comment>
<evidence type="ECO:0000256" key="8">
    <source>
        <dbReference type="SAM" id="MobiDB-lite"/>
    </source>
</evidence>
<dbReference type="CDD" id="cd04280">
    <property type="entry name" value="ZnMc_astacin_like"/>
    <property type="match status" value="1"/>
</dbReference>
<dbReference type="PANTHER" id="PTHR10127">
    <property type="entry name" value="DISCOIDIN, CUB, EGF, LAMININ , AND ZINC METALLOPROTEASE DOMAIN CONTAINING"/>
    <property type="match status" value="1"/>
</dbReference>
<dbReference type="SMART" id="SM00235">
    <property type="entry name" value="ZnMc"/>
    <property type="match status" value="1"/>
</dbReference>
<gene>
    <name evidence="11" type="primary">LOC106166213</name>
</gene>
<evidence type="ECO:0000256" key="7">
    <source>
        <dbReference type="RuleBase" id="RU361183"/>
    </source>
</evidence>
<dbReference type="OrthoDB" id="291007at2759"/>
<dbReference type="RefSeq" id="XP_013400148.1">
    <property type="nucleotide sequence ID" value="XM_013544694.1"/>
</dbReference>
<keyword evidence="1 6" id="KW-0645">Protease</keyword>
<dbReference type="InterPro" id="IPR001506">
    <property type="entry name" value="Peptidase_M12A"/>
</dbReference>
<dbReference type="Pfam" id="PF01400">
    <property type="entry name" value="Astacin"/>
    <property type="match status" value="1"/>
</dbReference>
<dbReference type="InterPro" id="IPR034035">
    <property type="entry name" value="Astacin-like_dom"/>
</dbReference>
<dbReference type="AlphaFoldDB" id="A0A1S3IQ04"/>
<keyword evidence="7" id="KW-0732">Signal</keyword>
<name>A0A1S3IQ04_LINAN</name>
<evidence type="ECO:0000256" key="2">
    <source>
        <dbReference type="ARBA" id="ARBA00022723"/>
    </source>
</evidence>
<keyword evidence="10" id="KW-1185">Reference proteome</keyword>
<feature type="active site" evidence="6">
    <location>
        <position position="158"/>
    </location>
</feature>
<reference evidence="11" key="1">
    <citation type="submission" date="2025-08" db="UniProtKB">
        <authorList>
            <consortium name="RefSeq"/>
        </authorList>
    </citation>
    <scope>IDENTIFICATION</scope>
    <source>
        <tissue evidence="11">Gonads</tissue>
    </source>
</reference>
<organism evidence="10 11">
    <name type="scientific">Lingula anatina</name>
    <name type="common">Brachiopod</name>
    <name type="synonym">Lingula unguis</name>
    <dbReference type="NCBI Taxonomy" id="7574"/>
    <lineage>
        <taxon>Eukaryota</taxon>
        <taxon>Metazoa</taxon>
        <taxon>Spiralia</taxon>
        <taxon>Lophotrochozoa</taxon>
        <taxon>Brachiopoda</taxon>
        <taxon>Linguliformea</taxon>
        <taxon>Lingulata</taxon>
        <taxon>Lingulida</taxon>
        <taxon>Linguloidea</taxon>
        <taxon>Lingulidae</taxon>
        <taxon>Lingula</taxon>
    </lineage>
</organism>
<dbReference type="GeneID" id="106166213"/>
<dbReference type="GO" id="GO:0004222">
    <property type="term" value="F:metalloendopeptidase activity"/>
    <property type="evidence" value="ECO:0007669"/>
    <property type="project" value="UniProtKB-UniRule"/>
</dbReference>
<dbReference type="PANTHER" id="PTHR10127:SF780">
    <property type="entry name" value="METALLOENDOPEPTIDASE"/>
    <property type="match status" value="1"/>
</dbReference>
<dbReference type="SUPFAM" id="SSF55486">
    <property type="entry name" value="Metalloproteases ('zincins'), catalytic domain"/>
    <property type="match status" value="1"/>
</dbReference>
<dbReference type="PROSITE" id="PS51864">
    <property type="entry name" value="ASTACIN"/>
    <property type="match status" value="1"/>
</dbReference>